<protein>
    <submittedName>
        <fullName evidence="4">GNAT family N-acetyltransferase</fullName>
    </submittedName>
</protein>
<dbReference type="Pfam" id="PF01047">
    <property type="entry name" value="MarR"/>
    <property type="match status" value="1"/>
</dbReference>
<keyword evidence="1 4" id="KW-0808">Transferase</keyword>
<dbReference type="Proteomes" id="UP000464577">
    <property type="component" value="Chromosome"/>
</dbReference>
<sequence>MDSIASVRAFNRYYTNIIGIVDRHVLNSNLSLAEARVLFEINNQPDCTQTHLIDQLNIDAGYLSRIIKRFERESFLLRNRSATDARTSYLTLTDTGQQLFQALNHASEQELNTLTNHLTTSQLEHLVSSMKTIQALLDTPADLPSVTIRHDLRPGDPGLIVQYHGVWYAPEFGYDVSFEGYVAKTLGEFAEHYSPNKDRLWIAEADGKFIGSIAVVGRPDRVGQLRWFLLDKAFRGQGIGKQLVDQTLAFCRERGYTSLYLWTTADQVTAHHLYKRVGFVLTEEREPVQLWGQTIQEQRYEMSLQS</sequence>
<dbReference type="InterPro" id="IPR000835">
    <property type="entry name" value="HTH_MarR-typ"/>
</dbReference>
<dbReference type="GO" id="GO:0008080">
    <property type="term" value="F:N-acetyltransferase activity"/>
    <property type="evidence" value="ECO:0007669"/>
    <property type="project" value="InterPro"/>
</dbReference>
<dbReference type="SUPFAM" id="SSF55729">
    <property type="entry name" value="Acyl-CoA N-acyltransferases (Nat)"/>
    <property type="match status" value="1"/>
</dbReference>
<evidence type="ECO:0000313" key="4">
    <source>
        <dbReference type="EMBL" id="QHV95515.1"/>
    </source>
</evidence>
<dbReference type="EMBL" id="CP045997">
    <property type="protein sequence ID" value="QHV95515.1"/>
    <property type="molecule type" value="Genomic_DNA"/>
</dbReference>
<dbReference type="AlphaFoldDB" id="A0A6P1VS46"/>
<dbReference type="PROSITE" id="PS51186">
    <property type="entry name" value="GNAT"/>
    <property type="match status" value="1"/>
</dbReference>
<gene>
    <name evidence="4" type="ORF">GJR95_11105</name>
</gene>
<dbReference type="Gene3D" id="1.10.10.10">
    <property type="entry name" value="Winged helix-like DNA-binding domain superfamily/Winged helix DNA-binding domain"/>
    <property type="match status" value="1"/>
</dbReference>
<dbReference type="PANTHER" id="PTHR13947:SF37">
    <property type="entry name" value="LD18367P"/>
    <property type="match status" value="1"/>
</dbReference>
<feature type="domain" description="N-acetyltransferase" evidence="3">
    <location>
        <begin position="146"/>
        <end position="305"/>
    </location>
</feature>
<dbReference type="SUPFAM" id="SSF46785">
    <property type="entry name" value="Winged helix' DNA-binding domain"/>
    <property type="match status" value="1"/>
</dbReference>
<proteinExistence type="predicted"/>
<reference evidence="4 5" key="1">
    <citation type="submission" date="2019-11" db="EMBL/GenBank/DDBJ databases">
        <title>Spirosoma endbachense sp. nov., isolated from a natural salt meadow.</title>
        <authorList>
            <person name="Rojas J."/>
            <person name="Ambika Manirajan B."/>
            <person name="Ratering S."/>
            <person name="Suarez C."/>
            <person name="Geissler-Plaum R."/>
            <person name="Schnell S."/>
        </authorList>
    </citation>
    <scope>NUCLEOTIDE SEQUENCE [LARGE SCALE GENOMIC DNA]</scope>
    <source>
        <strain evidence="4 5">I-24</strain>
    </source>
</reference>
<dbReference type="InterPro" id="IPR000182">
    <property type="entry name" value="GNAT_dom"/>
</dbReference>
<evidence type="ECO:0000259" key="3">
    <source>
        <dbReference type="PROSITE" id="PS51186"/>
    </source>
</evidence>
<dbReference type="Gene3D" id="3.40.630.30">
    <property type="match status" value="1"/>
</dbReference>
<dbReference type="KEGG" id="senf:GJR95_11105"/>
<accession>A0A6P1VS46</accession>
<dbReference type="InterPro" id="IPR036390">
    <property type="entry name" value="WH_DNA-bd_sf"/>
</dbReference>
<dbReference type="PANTHER" id="PTHR13947">
    <property type="entry name" value="GNAT FAMILY N-ACETYLTRANSFERASE"/>
    <property type="match status" value="1"/>
</dbReference>
<dbReference type="Pfam" id="PF00583">
    <property type="entry name" value="Acetyltransf_1"/>
    <property type="match status" value="1"/>
</dbReference>
<keyword evidence="5" id="KW-1185">Reference proteome</keyword>
<dbReference type="GO" id="GO:0003700">
    <property type="term" value="F:DNA-binding transcription factor activity"/>
    <property type="evidence" value="ECO:0007669"/>
    <property type="project" value="InterPro"/>
</dbReference>
<dbReference type="InterPro" id="IPR016181">
    <property type="entry name" value="Acyl_CoA_acyltransferase"/>
</dbReference>
<dbReference type="PROSITE" id="PS50995">
    <property type="entry name" value="HTH_MARR_2"/>
    <property type="match status" value="1"/>
</dbReference>
<dbReference type="InterPro" id="IPR036388">
    <property type="entry name" value="WH-like_DNA-bd_sf"/>
</dbReference>
<organism evidence="4 5">
    <name type="scientific">Spirosoma endbachense</name>
    <dbReference type="NCBI Taxonomy" id="2666025"/>
    <lineage>
        <taxon>Bacteria</taxon>
        <taxon>Pseudomonadati</taxon>
        <taxon>Bacteroidota</taxon>
        <taxon>Cytophagia</taxon>
        <taxon>Cytophagales</taxon>
        <taxon>Cytophagaceae</taxon>
        <taxon>Spirosoma</taxon>
    </lineage>
</organism>
<evidence type="ECO:0000259" key="2">
    <source>
        <dbReference type="PROSITE" id="PS50995"/>
    </source>
</evidence>
<evidence type="ECO:0000256" key="1">
    <source>
        <dbReference type="ARBA" id="ARBA00022679"/>
    </source>
</evidence>
<feature type="domain" description="HTH marR-type" evidence="2">
    <location>
        <begin position="1"/>
        <end position="135"/>
    </location>
</feature>
<dbReference type="SMART" id="SM00347">
    <property type="entry name" value="HTH_MARR"/>
    <property type="match status" value="1"/>
</dbReference>
<dbReference type="CDD" id="cd04301">
    <property type="entry name" value="NAT_SF"/>
    <property type="match status" value="1"/>
</dbReference>
<name>A0A6P1VS46_9BACT</name>
<dbReference type="RefSeq" id="WP_162385928.1">
    <property type="nucleotide sequence ID" value="NZ_CP045997.1"/>
</dbReference>
<evidence type="ECO:0000313" key="5">
    <source>
        <dbReference type="Proteomes" id="UP000464577"/>
    </source>
</evidence>
<dbReference type="InterPro" id="IPR050769">
    <property type="entry name" value="NAT_camello-type"/>
</dbReference>